<evidence type="ECO:0000313" key="3">
    <source>
        <dbReference type="EMBL" id="GMN43186.1"/>
    </source>
</evidence>
<feature type="repeat" description="PPR" evidence="2">
    <location>
        <begin position="285"/>
        <end position="319"/>
    </location>
</feature>
<dbReference type="FunFam" id="1.25.40.10:FF:001528">
    <property type="entry name" value="pentatricopeptide repeat-containing protein At1g11290, chloroplastic"/>
    <property type="match status" value="1"/>
</dbReference>
<feature type="repeat" description="PPR" evidence="2">
    <location>
        <begin position="93"/>
        <end position="127"/>
    </location>
</feature>
<dbReference type="GO" id="GO:0003723">
    <property type="term" value="F:RNA binding"/>
    <property type="evidence" value="ECO:0007669"/>
    <property type="project" value="InterPro"/>
</dbReference>
<sequence>MLSSQRSRNLLLSHAFLLKIPQIPGTQTRPLNTLSSLLNLCTKPQQLKQIHARFILHGLHQNPTISSELIDSYANFGLLNLSEQVFDSFPNPSSVLYNAVLRNLAKLGQFERAISVYQKMVKKCIYPDEKNYPFVLRSFCCLGDVENGKRVHGHLVKLGLDSCGLVGSALDDFCRQSGDKTDGGLEDWNFLISEAAQSGNGEESFRLFKLMRRESLEPDSVTLINLLRSSVDLNLLSVGKVVHCLVLVRNLGRDLAVNTALLSMYAKFGALGYGRMLFEKMPERDRVVWNIMISANSRNGRPKDALRLLSCMGRSGIRADLFTALPAISSITQLKAIEWGKQMHAYVIRNGIDFQVSVHNSLIDMYCECDQLVSARKIFDLVKEKTLVTWSALIKGYVTHDQSLDALSLFSEMKSDGIKFDFITIINILPACVNIGALENVKHLHGYSMKSGLNSLSSLNTALLVSYAKCGCIEVARKLFDEEKINDKDVITWNSMINAYAKHGVWKQCFELYNQMKQSNIKPDPVTFLGVLTACVNSGLVKEGKEVFKEMIESDGCQPNQEHYACMVDLIGRAGHINEARELVKSMPFEPDARVWGPLLSACKMTNSETGLAEFAAEKLITMEPKNAGNYILLSNIYAAAGKWDGVAKMRSVLRDRGLKKTPGCSWLEINGHVHEFRVADRSHPRSGDIYTILGNLELDIKDAKNKSLENLIYTPNFCLTEDDFLH</sequence>
<feature type="repeat" description="PPR" evidence="2">
    <location>
        <begin position="489"/>
        <end position="523"/>
    </location>
</feature>
<accession>A0AA88AFT9</accession>
<dbReference type="Pfam" id="PF20431">
    <property type="entry name" value="E_motif"/>
    <property type="match status" value="1"/>
</dbReference>
<feature type="repeat" description="PPR" evidence="2">
    <location>
        <begin position="386"/>
        <end position="420"/>
    </location>
</feature>
<dbReference type="Pfam" id="PF13041">
    <property type="entry name" value="PPR_2"/>
    <property type="match status" value="3"/>
</dbReference>
<gene>
    <name evidence="3" type="ORF">TIFTF001_012386</name>
</gene>
<proteinExistence type="predicted"/>
<evidence type="ECO:0008006" key="5">
    <source>
        <dbReference type="Google" id="ProtNLM"/>
    </source>
</evidence>
<dbReference type="GO" id="GO:0009451">
    <property type="term" value="P:RNA modification"/>
    <property type="evidence" value="ECO:0007669"/>
    <property type="project" value="InterPro"/>
</dbReference>
<keyword evidence="4" id="KW-1185">Reference proteome</keyword>
<evidence type="ECO:0000313" key="4">
    <source>
        <dbReference type="Proteomes" id="UP001187192"/>
    </source>
</evidence>
<keyword evidence="1" id="KW-0677">Repeat</keyword>
<dbReference type="PANTHER" id="PTHR47926">
    <property type="entry name" value="PENTATRICOPEPTIDE REPEAT-CONTAINING PROTEIN"/>
    <property type="match status" value="1"/>
</dbReference>
<dbReference type="InterPro" id="IPR046960">
    <property type="entry name" value="PPR_At4g14850-like_plant"/>
</dbReference>
<dbReference type="InterPro" id="IPR011990">
    <property type="entry name" value="TPR-like_helical_dom_sf"/>
</dbReference>
<dbReference type="InterPro" id="IPR002885">
    <property type="entry name" value="PPR_rpt"/>
</dbReference>
<dbReference type="Proteomes" id="UP001187192">
    <property type="component" value="Unassembled WGS sequence"/>
</dbReference>
<comment type="caution">
    <text evidence="3">The sequence shown here is derived from an EMBL/GenBank/DDBJ whole genome shotgun (WGS) entry which is preliminary data.</text>
</comment>
<evidence type="ECO:0000256" key="2">
    <source>
        <dbReference type="PROSITE-ProRule" id="PRU00708"/>
    </source>
</evidence>
<dbReference type="EMBL" id="BTGU01000016">
    <property type="protein sequence ID" value="GMN43186.1"/>
    <property type="molecule type" value="Genomic_DNA"/>
</dbReference>
<dbReference type="Pfam" id="PF01535">
    <property type="entry name" value="PPR"/>
    <property type="match status" value="4"/>
</dbReference>
<reference evidence="3" key="1">
    <citation type="submission" date="2023-07" db="EMBL/GenBank/DDBJ databases">
        <title>draft genome sequence of fig (Ficus carica).</title>
        <authorList>
            <person name="Takahashi T."/>
            <person name="Nishimura K."/>
        </authorList>
    </citation>
    <scope>NUCLEOTIDE SEQUENCE</scope>
</reference>
<dbReference type="AlphaFoldDB" id="A0AA88AFT9"/>
<dbReference type="PANTHER" id="PTHR47926:SF347">
    <property type="entry name" value="PENTATRICOPEPTIDE REPEAT-CONTAINING PROTEIN"/>
    <property type="match status" value="1"/>
</dbReference>
<dbReference type="NCBIfam" id="TIGR00756">
    <property type="entry name" value="PPR"/>
    <property type="match status" value="5"/>
</dbReference>
<dbReference type="Gene3D" id="1.25.40.10">
    <property type="entry name" value="Tetratricopeptide repeat domain"/>
    <property type="match status" value="4"/>
</dbReference>
<dbReference type="InterPro" id="IPR046848">
    <property type="entry name" value="E_motif"/>
</dbReference>
<dbReference type="SUPFAM" id="SSF48452">
    <property type="entry name" value="TPR-like"/>
    <property type="match status" value="1"/>
</dbReference>
<organism evidence="3 4">
    <name type="scientific">Ficus carica</name>
    <name type="common">Common fig</name>
    <dbReference type="NCBI Taxonomy" id="3494"/>
    <lineage>
        <taxon>Eukaryota</taxon>
        <taxon>Viridiplantae</taxon>
        <taxon>Streptophyta</taxon>
        <taxon>Embryophyta</taxon>
        <taxon>Tracheophyta</taxon>
        <taxon>Spermatophyta</taxon>
        <taxon>Magnoliopsida</taxon>
        <taxon>eudicotyledons</taxon>
        <taxon>Gunneridae</taxon>
        <taxon>Pentapetalae</taxon>
        <taxon>rosids</taxon>
        <taxon>fabids</taxon>
        <taxon>Rosales</taxon>
        <taxon>Moraceae</taxon>
        <taxon>Ficeae</taxon>
        <taxon>Ficus</taxon>
    </lineage>
</organism>
<dbReference type="PROSITE" id="PS51375">
    <property type="entry name" value="PPR"/>
    <property type="match status" value="6"/>
</dbReference>
<name>A0AA88AFT9_FICCA</name>
<dbReference type="FunFam" id="1.25.40.10:FF:000073">
    <property type="entry name" value="Pentatricopeptide repeat-containing protein chloroplastic"/>
    <property type="match status" value="1"/>
</dbReference>
<protein>
    <recommendedName>
        <fullName evidence="5">Pentatricopeptide repeat-containing protein</fullName>
    </recommendedName>
</protein>
<feature type="repeat" description="PPR" evidence="2">
    <location>
        <begin position="184"/>
        <end position="218"/>
    </location>
</feature>
<evidence type="ECO:0000256" key="1">
    <source>
        <dbReference type="ARBA" id="ARBA00022737"/>
    </source>
</evidence>
<feature type="repeat" description="PPR" evidence="2">
    <location>
        <begin position="524"/>
        <end position="559"/>
    </location>
</feature>